<dbReference type="Proteomes" id="UP000799438">
    <property type="component" value="Unassembled WGS sequence"/>
</dbReference>
<name>A0A6A6BFG6_9PEZI</name>
<evidence type="ECO:0000313" key="2">
    <source>
        <dbReference type="Proteomes" id="UP000799438"/>
    </source>
</evidence>
<keyword evidence="2" id="KW-1185">Reference proteome</keyword>
<dbReference type="GeneID" id="54295410"/>
<evidence type="ECO:0000313" key="1">
    <source>
        <dbReference type="EMBL" id="KAF2141984.1"/>
    </source>
</evidence>
<reference evidence="1" key="1">
    <citation type="journal article" date="2020" name="Stud. Mycol.">
        <title>101 Dothideomycetes genomes: a test case for predicting lifestyles and emergence of pathogens.</title>
        <authorList>
            <person name="Haridas S."/>
            <person name="Albert R."/>
            <person name="Binder M."/>
            <person name="Bloem J."/>
            <person name="Labutti K."/>
            <person name="Salamov A."/>
            <person name="Andreopoulos B."/>
            <person name="Baker S."/>
            <person name="Barry K."/>
            <person name="Bills G."/>
            <person name="Bluhm B."/>
            <person name="Cannon C."/>
            <person name="Castanera R."/>
            <person name="Culley D."/>
            <person name="Daum C."/>
            <person name="Ezra D."/>
            <person name="Gonzalez J."/>
            <person name="Henrissat B."/>
            <person name="Kuo A."/>
            <person name="Liang C."/>
            <person name="Lipzen A."/>
            <person name="Lutzoni F."/>
            <person name="Magnuson J."/>
            <person name="Mondo S."/>
            <person name="Nolan M."/>
            <person name="Ohm R."/>
            <person name="Pangilinan J."/>
            <person name="Park H.-J."/>
            <person name="Ramirez L."/>
            <person name="Alfaro M."/>
            <person name="Sun H."/>
            <person name="Tritt A."/>
            <person name="Yoshinaga Y."/>
            <person name="Zwiers L.-H."/>
            <person name="Turgeon B."/>
            <person name="Goodwin S."/>
            <person name="Spatafora J."/>
            <person name="Crous P."/>
            <person name="Grigoriev I."/>
        </authorList>
    </citation>
    <scope>NUCLEOTIDE SEQUENCE</scope>
    <source>
        <strain evidence="1">CBS 121167</strain>
    </source>
</reference>
<organism evidence="1 2">
    <name type="scientific">Aplosporella prunicola CBS 121167</name>
    <dbReference type="NCBI Taxonomy" id="1176127"/>
    <lineage>
        <taxon>Eukaryota</taxon>
        <taxon>Fungi</taxon>
        <taxon>Dikarya</taxon>
        <taxon>Ascomycota</taxon>
        <taxon>Pezizomycotina</taxon>
        <taxon>Dothideomycetes</taxon>
        <taxon>Dothideomycetes incertae sedis</taxon>
        <taxon>Botryosphaeriales</taxon>
        <taxon>Aplosporellaceae</taxon>
        <taxon>Aplosporella</taxon>
    </lineage>
</organism>
<gene>
    <name evidence="1" type="ORF">K452DRAFT_24355</name>
</gene>
<dbReference type="AlphaFoldDB" id="A0A6A6BFG6"/>
<protein>
    <submittedName>
        <fullName evidence="1">Uncharacterized protein</fullName>
    </submittedName>
</protein>
<dbReference type="RefSeq" id="XP_033397696.1">
    <property type="nucleotide sequence ID" value="XM_033537914.1"/>
</dbReference>
<sequence length="175" mass="18996">MRQLRLLLPPVHPHLHPHPPPPPLMDIARADVAHNIITGMPRTGDEHRRRHCQLLSTVGGAPEASWSSALTGCHGAPVLPYILRTAYERSHLCISQHKRAELCVASSYAGNVDLVALLECRTALASVARQIRSWWGALVLQSIAAKVLARGQEGDGIARQGLEELEIGAWNLAAA</sequence>
<accession>A0A6A6BFG6</accession>
<proteinExistence type="predicted"/>
<dbReference type="EMBL" id="ML995485">
    <property type="protein sequence ID" value="KAF2141984.1"/>
    <property type="molecule type" value="Genomic_DNA"/>
</dbReference>